<accession>A0A4Q7MUK7</accession>
<evidence type="ECO:0000313" key="8">
    <source>
        <dbReference type="Proteomes" id="UP000293874"/>
    </source>
</evidence>
<dbReference type="InterPro" id="IPR000866">
    <property type="entry name" value="AhpC/TSA"/>
</dbReference>
<dbReference type="GO" id="GO:0016491">
    <property type="term" value="F:oxidoreductase activity"/>
    <property type="evidence" value="ECO:0007669"/>
    <property type="project" value="InterPro"/>
</dbReference>
<dbReference type="GO" id="GO:0017004">
    <property type="term" value="P:cytochrome complex assembly"/>
    <property type="evidence" value="ECO:0007669"/>
    <property type="project" value="UniProtKB-KW"/>
</dbReference>
<keyword evidence="2" id="KW-0201">Cytochrome c-type biogenesis</keyword>
<keyword evidence="4" id="KW-0676">Redox-active center</keyword>
<evidence type="ECO:0000313" key="7">
    <source>
        <dbReference type="EMBL" id="RZS72582.1"/>
    </source>
</evidence>
<dbReference type="PROSITE" id="PS00194">
    <property type="entry name" value="THIOREDOXIN_1"/>
    <property type="match status" value="1"/>
</dbReference>
<dbReference type="Proteomes" id="UP000293874">
    <property type="component" value="Unassembled WGS sequence"/>
</dbReference>
<dbReference type="PANTHER" id="PTHR42852">
    <property type="entry name" value="THIOL:DISULFIDE INTERCHANGE PROTEIN DSBE"/>
    <property type="match status" value="1"/>
</dbReference>
<keyword evidence="3" id="KW-1015">Disulfide bond</keyword>
<feature type="signal peptide" evidence="5">
    <location>
        <begin position="1"/>
        <end position="21"/>
    </location>
</feature>
<dbReference type="InterPro" id="IPR017937">
    <property type="entry name" value="Thioredoxin_CS"/>
</dbReference>
<dbReference type="InterPro" id="IPR050553">
    <property type="entry name" value="Thioredoxin_ResA/DsbE_sf"/>
</dbReference>
<dbReference type="PROSITE" id="PS51352">
    <property type="entry name" value="THIOREDOXIN_2"/>
    <property type="match status" value="1"/>
</dbReference>
<protein>
    <submittedName>
        <fullName evidence="7">Peroxiredoxin</fullName>
    </submittedName>
</protein>
<proteinExistence type="predicted"/>
<dbReference type="InterPro" id="IPR025380">
    <property type="entry name" value="DUF4369"/>
</dbReference>
<dbReference type="InterPro" id="IPR036249">
    <property type="entry name" value="Thioredoxin-like_sf"/>
</dbReference>
<keyword evidence="8" id="KW-1185">Reference proteome</keyword>
<dbReference type="SUPFAM" id="SSF52833">
    <property type="entry name" value="Thioredoxin-like"/>
    <property type="match status" value="1"/>
</dbReference>
<reference evidence="7 8" key="1">
    <citation type="submission" date="2019-02" db="EMBL/GenBank/DDBJ databases">
        <title>Genomic Encyclopedia of Type Strains, Phase IV (KMG-IV): sequencing the most valuable type-strain genomes for metagenomic binning, comparative biology and taxonomic classification.</title>
        <authorList>
            <person name="Goeker M."/>
        </authorList>
    </citation>
    <scope>NUCLEOTIDE SEQUENCE [LARGE SCALE GENOMIC DNA]</scope>
    <source>
        <strain evidence="7 8">DSM 18116</strain>
    </source>
</reference>
<dbReference type="GO" id="GO:0030313">
    <property type="term" value="C:cell envelope"/>
    <property type="evidence" value="ECO:0007669"/>
    <property type="project" value="UniProtKB-SubCell"/>
</dbReference>
<feature type="domain" description="Thioredoxin" evidence="6">
    <location>
        <begin position="229"/>
        <end position="367"/>
    </location>
</feature>
<dbReference type="GO" id="GO:0016209">
    <property type="term" value="F:antioxidant activity"/>
    <property type="evidence" value="ECO:0007669"/>
    <property type="project" value="InterPro"/>
</dbReference>
<dbReference type="EMBL" id="SGXA01000002">
    <property type="protein sequence ID" value="RZS72582.1"/>
    <property type="molecule type" value="Genomic_DNA"/>
</dbReference>
<evidence type="ECO:0000256" key="5">
    <source>
        <dbReference type="SAM" id="SignalP"/>
    </source>
</evidence>
<dbReference type="Pfam" id="PF00578">
    <property type="entry name" value="AhpC-TSA"/>
    <property type="match status" value="1"/>
</dbReference>
<gene>
    <name evidence="7" type="ORF">EV199_4503</name>
</gene>
<dbReference type="OrthoDB" id="750178at2"/>
<comment type="subcellular location">
    <subcellularLocation>
        <location evidence="1">Cell envelope</location>
    </subcellularLocation>
</comment>
<evidence type="ECO:0000256" key="1">
    <source>
        <dbReference type="ARBA" id="ARBA00004196"/>
    </source>
</evidence>
<name>A0A4Q7MUK7_9BACT</name>
<dbReference type="RefSeq" id="WP_158643761.1">
    <property type="nucleotide sequence ID" value="NZ_CP042431.1"/>
</dbReference>
<comment type="caution">
    <text evidence="7">The sequence shown here is derived from an EMBL/GenBank/DDBJ whole genome shotgun (WGS) entry which is preliminary data.</text>
</comment>
<dbReference type="CDD" id="cd02966">
    <property type="entry name" value="TlpA_like_family"/>
    <property type="match status" value="1"/>
</dbReference>
<keyword evidence="5" id="KW-0732">Signal</keyword>
<sequence>MKLKKNITLGLFISASVTALAWQQSGKPESFAVNGNLSGFNDSIVYLTYGTFDDTKIDSAKVTDGKFTFKGRVEEPVQGMLFSRDYKLRLDLFVDKGAVEVRGATDNLKVAGSAIVNDYALFNQEIMANRKWVNNIFTEAWNAKQSGDTARARLLEADGNKWYAYEYEIRKNYIRQHPSSPISARELLMYVNNKTLDECRPMYEALDAKVKASLQGQELTRRMELLSKIKTGNKALSFAQTAVDGQTITLNTYKGKYVLLEFWASWCGPCRAENPNLRKQMDIFGSKGFNVLGVSLDKTRDPWIKAIEKDGLTWTQVSDLKGWNNEIAVAYGVKAVPANFLIDPSGTIIAQDLRGEALNQKLKEIFK</sequence>
<evidence type="ECO:0000256" key="3">
    <source>
        <dbReference type="ARBA" id="ARBA00023157"/>
    </source>
</evidence>
<dbReference type="Pfam" id="PF14289">
    <property type="entry name" value="DUF4369"/>
    <property type="match status" value="1"/>
</dbReference>
<evidence type="ECO:0000256" key="4">
    <source>
        <dbReference type="ARBA" id="ARBA00023284"/>
    </source>
</evidence>
<feature type="chain" id="PRO_5020630236" evidence="5">
    <location>
        <begin position="22"/>
        <end position="367"/>
    </location>
</feature>
<dbReference type="Gene3D" id="3.40.30.10">
    <property type="entry name" value="Glutaredoxin"/>
    <property type="match status" value="1"/>
</dbReference>
<organism evidence="7 8">
    <name type="scientific">Pseudobacter ginsenosidimutans</name>
    <dbReference type="NCBI Taxonomy" id="661488"/>
    <lineage>
        <taxon>Bacteria</taxon>
        <taxon>Pseudomonadati</taxon>
        <taxon>Bacteroidota</taxon>
        <taxon>Chitinophagia</taxon>
        <taxon>Chitinophagales</taxon>
        <taxon>Chitinophagaceae</taxon>
        <taxon>Pseudobacter</taxon>
    </lineage>
</organism>
<evidence type="ECO:0000259" key="6">
    <source>
        <dbReference type="PROSITE" id="PS51352"/>
    </source>
</evidence>
<dbReference type="AlphaFoldDB" id="A0A4Q7MUK7"/>
<dbReference type="InterPro" id="IPR013766">
    <property type="entry name" value="Thioredoxin_domain"/>
</dbReference>
<evidence type="ECO:0000256" key="2">
    <source>
        <dbReference type="ARBA" id="ARBA00022748"/>
    </source>
</evidence>
<dbReference type="PANTHER" id="PTHR42852:SF6">
    <property type="entry name" value="THIOL:DISULFIDE INTERCHANGE PROTEIN DSBE"/>
    <property type="match status" value="1"/>
</dbReference>